<evidence type="ECO:0000313" key="8">
    <source>
        <dbReference type="Proteomes" id="UP000234473"/>
    </source>
</evidence>
<comment type="catalytic activity">
    <reaction evidence="5">
        <text>2 GTP = 3',3'-c-di-GMP + 2 diphosphate</text>
        <dbReference type="Rhea" id="RHEA:24898"/>
        <dbReference type="ChEBI" id="CHEBI:33019"/>
        <dbReference type="ChEBI" id="CHEBI:37565"/>
        <dbReference type="ChEBI" id="CHEBI:58805"/>
        <dbReference type="EC" id="2.7.7.65"/>
    </reaction>
</comment>
<keyword evidence="4" id="KW-0547">Nucleotide-binding</keyword>
<dbReference type="GO" id="GO:0005886">
    <property type="term" value="C:plasma membrane"/>
    <property type="evidence" value="ECO:0007669"/>
    <property type="project" value="TreeGrafter"/>
</dbReference>
<comment type="cofactor">
    <cofactor evidence="1">
        <name>Mg(2+)</name>
        <dbReference type="ChEBI" id="CHEBI:18420"/>
    </cofactor>
</comment>
<dbReference type="Pfam" id="PF00990">
    <property type="entry name" value="GGDEF"/>
    <property type="match status" value="1"/>
</dbReference>
<dbReference type="InterPro" id="IPR050469">
    <property type="entry name" value="Diguanylate_Cyclase"/>
</dbReference>
<dbReference type="Proteomes" id="UP000234473">
    <property type="component" value="Unassembled WGS sequence"/>
</dbReference>
<evidence type="ECO:0000256" key="5">
    <source>
        <dbReference type="ARBA" id="ARBA00034247"/>
    </source>
</evidence>
<dbReference type="AlphaFoldDB" id="A0A2N5A2I6"/>
<dbReference type="CDD" id="cd01949">
    <property type="entry name" value="GGDEF"/>
    <property type="match status" value="1"/>
</dbReference>
<protein>
    <recommendedName>
        <fullName evidence="3">diguanylate cyclase</fullName>
        <ecNumber evidence="3">2.7.7.65</ecNumber>
    </recommendedName>
</protein>
<dbReference type="InterPro" id="IPR000160">
    <property type="entry name" value="GGDEF_dom"/>
</dbReference>
<evidence type="ECO:0000256" key="4">
    <source>
        <dbReference type="ARBA" id="ARBA00023134"/>
    </source>
</evidence>
<accession>A0A2N5A2I6</accession>
<dbReference type="PANTHER" id="PTHR45138:SF9">
    <property type="entry name" value="DIGUANYLATE CYCLASE DGCM-RELATED"/>
    <property type="match status" value="1"/>
</dbReference>
<evidence type="ECO:0000256" key="3">
    <source>
        <dbReference type="ARBA" id="ARBA00012528"/>
    </source>
</evidence>
<dbReference type="InterPro" id="IPR043128">
    <property type="entry name" value="Rev_trsase/Diguanyl_cyclase"/>
</dbReference>
<evidence type="ECO:0000313" key="7">
    <source>
        <dbReference type="EMBL" id="PLP34050.1"/>
    </source>
</evidence>
<comment type="pathway">
    <text evidence="2">Purine metabolism; 3',5'-cyclic di-GMP biosynthesis.</text>
</comment>
<dbReference type="PROSITE" id="PS50887">
    <property type="entry name" value="GGDEF"/>
    <property type="match status" value="1"/>
</dbReference>
<feature type="domain" description="GGDEF" evidence="6">
    <location>
        <begin position="92"/>
        <end position="161"/>
    </location>
</feature>
<dbReference type="GO" id="GO:0052621">
    <property type="term" value="F:diguanylate cyclase activity"/>
    <property type="evidence" value="ECO:0007669"/>
    <property type="project" value="UniProtKB-EC"/>
</dbReference>
<comment type="caution">
    <text evidence="7">The sequence shown here is derived from an EMBL/GenBank/DDBJ whole genome shotgun (WGS) entry which is preliminary data.</text>
</comment>
<evidence type="ECO:0000259" key="6">
    <source>
        <dbReference type="PROSITE" id="PS50887"/>
    </source>
</evidence>
<dbReference type="Gene3D" id="3.30.70.270">
    <property type="match status" value="1"/>
</dbReference>
<dbReference type="SUPFAM" id="SSF55073">
    <property type="entry name" value="Nucleotide cyclase"/>
    <property type="match status" value="1"/>
</dbReference>
<proteinExistence type="predicted"/>
<reference evidence="7 8" key="2">
    <citation type="submission" date="2018-01" db="EMBL/GenBank/DDBJ databases">
        <title>Genomic study of Klebsiella pneumoniae.</title>
        <authorList>
            <person name="Yang Y."/>
            <person name="Bicalho R."/>
        </authorList>
    </citation>
    <scope>NUCLEOTIDE SEQUENCE [LARGE SCALE GENOMIC DNA]</scope>
    <source>
        <strain evidence="7 8">A5</strain>
    </source>
</reference>
<name>A0A2N5A2I6_KLEVA</name>
<dbReference type="EMBL" id="PICB01003471">
    <property type="protein sequence ID" value="PLP34050.1"/>
    <property type="molecule type" value="Genomic_DNA"/>
</dbReference>
<organism evidence="7 8">
    <name type="scientific">Klebsiella variicola</name>
    <dbReference type="NCBI Taxonomy" id="244366"/>
    <lineage>
        <taxon>Bacteria</taxon>
        <taxon>Pseudomonadati</taxon>
        <taxon>Pseudomonadota</taxon>
        <taxon>Gammaproteobacteria</taxon>
        <taxon>Enterobacterales</taxon>
        <taxon>Enterobacteriaceae</taxon>
        <taxon>Klebsiella/Raoultella group</taxon>
        <taxon>Klebsiella</taxon>
        <taxon>Klebsiella pneumoniae complex</taxon>
    </lineage>
</organism>
<dbReference type="SMART" id="SM00267">
    <property type="entry name" value="GGDEF"/>
    <property type="match status" value="1"/>
</dbReference>
<dbReference type="GO" id="GO:1902201">
    <property type="term" value="P:negative regulation of bacterial-type flagellum-dependent cell motility"/>
    <property type="evidence" value="ECO:0007669"/>
    <property type="project" value="TreeGrafter"/>
</dbReference>
<feature type="non-terminal residue" evidence="7">
    <location>
        <position position="161"/>
    </location>
</feature>
<dbReference type="GO" id="GO:0043709">
    <property type="term" value="P:cell adhesion involved in single-species biofilm formation"/>
    <property type="evidence" value="ECO:0007669"/>
    <property type="project" value="TreeGrafter"/>
</dbReference>
<gene>
    <name evidence="7" type="ORF">CWM98_38775</name>
</gene>
<dbReference type="NCBIfam" id="TIGR00254">
    <property type="entry name" value="GGDEF"/>
    <property type="match status" value="1"/>
</dbReference>
<feature type="non-terminal residue" evidence="7">
    <location>
        <position position="1"/>
    </location>
</feature>
<sequence>CMMISFLTVWLANDFRYTIEFSTRTVLLSLPLATCYPIVLSVVSRHLSIKLRKRRELLEKQALMDPGLDLPNRRFFEQKMESAFRATRKKRIHSYLMLIDVDNFKKINDTYGHEVGDAVLSRISTILRECAGVKDVPARIGGDELAIIVNNSNNKLVIAMV</sequence>
<dbReference type="GO" id="GO:0005525">
    <property type="term" value="F:GTP binding"/>
    <property type="evidence" value="ECO:0007669"/>
    <property type="project" value="UniProtKB-KW"/>
</dbReference>
<evidence type="ECO:0000256" key="2">
    <source>
        <dbReference type="ARBA" id="ARBA00004665"/>
    </source>
</evidence>
<dbReference type="EC" id="2.7.7.65" evidence="3"/>
<evidence type="ECO:0000256" key="1">
    <source>
        <dbReference type="ARBA" id="ARBA00001946"/>
    </source>
</evidence>
<dbReference type="InterPro" id="IPR029787">
    <property type="entry name" value="Nucleotide_cyclase"/>
</dbReference>
<keyword evidence="4" id="KW-0342">GTP-binding</keyword>
<dbReference type="PANTHER" id="PTHR45138">
    <property type="entry name" value="REGULATORY COMPONENTS OF SENSORY TRANSDUCTION SYSTEM"/>
    <property type="match status" value="1"/>
</dbReference>
<reference evidence="7 8" key="1">
    <citation type="submission" date="2017-11" db="EMBL/GenBank/DDBJ databases">
        <authorList>
            <person name="Han C.G."/>
        </authorList>
    </citation>
    <scope>NUCLEOTIDE SEQUENCE [LARGE SCALE GENOMIC DNA]</scope>
    <source>
        <strain evidence="7 8">A5</strain>
    </source>
</reference>